<evidence type="ECO:0000256" key="1">
    <source>
        <dbReference type="ARBA" id="ARBA00004389"/>
    </source>
</evidence>
<dbReference type="InterPro" id="IPR010580">
    <property type="entry name" value="ER_stress-assoc"/>
</dbReference>
<comment type="function">
    <text evidence="7">Interacts with target proteins during their translocation into the lumen of the endoplasmic reticulum. Protects unfolded target proteins against degradation during ER stress. May facilitate glycosylation of target proteins after termination of ER stress. May modulate the use of N-glycosylation sites on target proteins.</text>
</comment>
<evidence type="ECO:0000256" key="6">
    <source>
        <dbReference type="ARBA" id="ARBA00023136"/>
    </source>
</evidence>
<dbReference type="EMBL" id="OC008074">
    <property type="protein sequence ID" value="CAD7266969.1"/>
    <property type="molecule type" value="Genomic_DNA"/>
</dbReference>
<evidence type="ECO:0000313" key="9">
    <source>
        <dbReference type="EMBL" id="CAD7266969.1"/>
    </source>
</evidence>
<organism evidence="9">
    <name type="scientific">Timema shepardi</name>
    <name type="common">Walking stick</name>
    <dbReference type="NCBI Taxonomy" id="629360"/>
    <lineage>
        <taxon>Eukaryota</taxon>
        <taxon>Metazoa</taxon>
        <taxon>Ecdysozoa</taxon>
        <taxon>Arthropoda</taxon>
        <taxon>Hexapoda</taxon>
        <taxon>Insecta</taxon>
        <taxon>Pterygota</taxon>
        <taxon>Neoptera</taxon>
        <taxon>Polyneoptera</taxon>
        <taxon>Phasmatodea</taxon>
        <taxon>Timematodea</taxon>
        <taxon>Timematoidea</taxon>
        <taxon>Timematidae</taxon>
        <taxon>Timema</taxon>
    </lineage>
</organism>
<name>A0A7R9B6D7_TIMSH</name>
<dbReference type="PANTHER" id="PTHR15601">
    <property type="entry name" value="STRESS ASSOCIATED ENDOPLASMIC RETICULUM PROTEIN SERP1/RAMP4"/>
    <property type="match status" value="1"/>
</dbReference>
<dbReference type="GO" id="GO:0030968">
    <property type="term" value="P:endoplasmic reticulum unfolded protein response"/>
    <property type="evidence" value="ECO:0007669"/>
    <property type="project" value="TreeGrafter"/>
</dbReference>
<reference evidence="9" key="1">
    <citation type="submission" date="2020-11" db="EMBL/GenBank/DDBJ databases">
        <authorList>
            <person name="Tran Van P."/>
        </authorList>
    </citation>
    <scope>NUCLEOTIDE SEQUENCE</scope>
</reference>
<evidence type="ECO:0000256" key="2">
    <source>
        <dbReference type="ARBA" id="ARBA00005500"/>
    </source>
</evidence>
<dbReference type="Pfam" id="PF06624">
    <property type="entry name" value="RAMP4"/>
    <property type="match status" value="1"/>
</dbReference>
<keyword evidence="3" id="KW-0812">Transmembrane</keyword>
<keyword evidence="5" id="KW-1133">Transmembrane helix</keyword>
<evidence type="ECO:0000256" key="7">
    <source>
        <dbReference type="ARBA" id="ARBA00037157"/>
    </source>
</evidence>
<evidence type="ECO:0000256" key="3">
    <source>
        <dbReference type="ARBA" id="ARBA00022692"/>
    </source>
</evidence>
<proteinExistence type="inferred from homology"/>
<sequence length="499" mass="55639">MKFPAFENFDMEALGHRQMPSLTGDLLRSSSQVKLEISSANSTSKWEFFKTTHFQNVPLEKDQLRAKGRSYRRPRAVTWESTVHTLVHLTKMHPINRRGTDVQELDDAVKIFKAIQEDNNSSYNWFFMFLGTTKSHIMAPKQRMRVANEKASKFVTMRGNVPKSSKSQDEKYPVGPGLLALFIFVVCGSEVQVYSCNVDLWQRGLVSASGVNPLMAGQRLVLDPLTPSFYLLLSMVVREDSVLGVWTPRGSILGRRRLACYQRRRRGWLVEIAGFGRPVSKLITGRGSGAICGVRRALKVGISTNRDSNLDLPVLGNLAQHETSALSTYATEAGTSVNISINTQFSSSLTPVKVTMTDPITDDLVLGNDEDIVGRGWYTESRNSFNIFKASPLITSSNSSKQKKTRMQGPISKQNELLQKACTPLETSLNPDSNIRTISKARGEKLLTLESRQRAFAEKAINGILFEASLGTLHRDFVEINMEHEPPRSSDNSQNTSSS</sequence>
<evidence type="ECO:0000256" key="5">
    <source>
        <dbReference type="ARBA" id="ARBA00022989"/>
    </source>
</evidence>
<comment type="subcellular location">
    <subcellularLocation>
        <location evidence="1">Endoplasmic reticulum membrane</location>
        <topology evidence="1">Single-pass membrane protein</topology>
    </subcellularLocation>
</comment>
<comment type="subunit">
    <text evidence="8">Interacts with SEC61B, SEC61A1 and the SEC61 complex. Interacts with CANX.</text>
</comment>
<keyword evidence="4" id="KW-0256">Endoplasmic reticulum</keyword>
<dbReference type="AlphaFoldDB" id="A0A7R9B6D7"/>
<protein>
    <submittedName>
        <fullName evidence="9">Uncharacterized protein</fullName>
    </submittedName>
</protein>
<dbReference type="PANTHER" id="PTHR15601:SF0">
    <property type="entry name" value="GEO09675P1"/>
    <property type="match status" value="1"/>
</dbReference>
<evidence type="ECO:0000256" key="8">
    <source>
        <dbReference type="ARBA" id="ARBA00038831"/>
    </source>
</evidence>
<keyword evidence="6" id="KW-0472">Membrane</keyword>
<gene>
    <name evidence="9" type="ORF">TSIB3V08_LOCUS10983</name>
</gene>
<comment type="similarity">
    <text evidence="2">Belongs to the RAMP4 family.</text>
</comment>
<evidence type="ECO:0000256" key="4">
    <source>
        <dbReference type="ARBA" id="ARBA00022824"/>
    </source>
</evidence>
<dbReference type="GO" id="GO:0005789">
    <property type="term" value="C:endoplasmic reticulum membrane"/>
    <property type="evidence" value="ECO:0007669"/>
    <property type="project" value="UniProtKB-SubCell"/>
</dbReference>
<accession>A0A7R9B6D7</accession>